<dbReference type="Proteomes" id="UP000060630">
    <property type="component" value="Unassembled WGS sequence"/>
</dbReference>
<evidence type="ECO:0000313" key="1">
    <source>
        <dbReference type="EMBL" id="KWA84143.1"/>
    </source>
</evidence>
<comment type="caution">
    <text evidence="1">The sequence shown here is derived from an EMBL/GenBank/DDBJ whole genome shotgun (WGS) entry which is preliminary data.</text>
</comment>
<accession>A0A106QD73</accession>
<dbReference type="RefSeq" id="WP_060192541.1">
    <property type="nucleotide sequence ID" value="NZ_LPHD01000049.1"/>
</dbReference>
<name>A0A106QD73_9BURK</name>
<dbReference type="EMBL" id="LPHD01000049">
    <property type="protein sequence ID" value="KWA84143.1"/>
    <property type="molecule type" value="Genomic_DNA"/>
</dbReference>
<proteinExistence type="predicted"/>
<sequence>MQTALKKVEDLVIGNRVDLESCPYLNKHPIAASEFAYVAHTDSNIDGHPGVVVIGYEGIDHVGYPVGTELQVRVPKDVPDPVVRVQLVAEDGAWTDWNLSQNLTDRWGELNFHDEENKPLELLSDNEPLLTRLKEQMWDECTFVVRKDGKFGILFEAEYCSRESEESEKEHQPEYYAKLKPQEKVVQQLLNNMKPLVEKFPGVLFAVPEECNVINDRPAAWAFVPDGHLPEDQRIELGRALLDL</sequence>
<reference evidence="1 2" key="1">
    <citation type="submission" date="2015-11" db="EMBL/GenBank/DDBJ databases">
        <title>Expanding the genomic diversity of Burkholderia species for the development of highly accurate diagnostics.</title>
        <authorList>
            <person name="Sahl J."/>
            <person name="Keim P."/>
            <person name="Wagner D."/>
        </authorList>
    </citation>
    <scope>NUCLEOTIDE SEQUENCE [LARGE SCALE GENOMIC DNA]</scope>
    <source>
        <strain evidence="1 2">MSMB2087WGS</strain>
    </source>
</reference>
<protein>
    <submittedName>
        <fullName evidence="1">Uncharacterized protein</fullName>
    </submittedName>
</protein>
<dbReference type="AlphaFoldDB" id="A0A106QD73"/>
<gene>
    <name evidence="1" type="ORF">WL29_22530</name>
</gene>
<evidence type="ECO:0000313" key="2">
    <source>
        <dbReference type="Proteomes" id="UP000060630"/>
    </source>
</evidence>
<organism evidence="1 2">
    <name type="scientific">Burkholderia ubonensis</name>
    <dbReference type="NCBI Taxonomy" id="101571"/>
    <lineage>
        <taxon>Bacteria</taxon>
        <taxon>Pseudomonadati</taxon>
        <taxon>Pseudomonadota</taxon>
        <taxon>Betaproteobacteria</taxon>
        <taxon>Burkholderiales</taxon>
        <taxon>Burkholderiaceae</taxon>
        <taxon>Burkholderia</taxon>
        <taxon>Burkholderia cepacia complex</taxon>
    </lineage>
</organism>